<evidence type="ECO:0000256" key="3">
    <source>
        <dbReference type="ARBA" id="ARBA00022475"/>
    </source>
</evidence>
<sequence length="101" mass="11323">MKILTTTSYTINLSFSLASAVFMLTNSHGSGSPHCYHFDAFRFAFVVNAIVALYSVFEMGSWVWENNVMEANKHQLHHKIKTSTRMGAKADFTIMMQASAP</sequence>
<feature type="transmembrane region" description="Helical" evidence="7">
    <location>
        <begin position="45"/>
        <end position="64"/>
    </location>
</feature>
<comment type="caution">
    <text evidence="7">Lacks conserved residue(s) required for the propagation of feature annotation.</text>
</comment>
<evidence type="ECO:0000256" key="6">
    <source>
        <dbReference type="ARBA" id="ARBA00023136"/>
    </source>
</evidence>
<protein>
    <recommendedName>
        <fullName evidence="7">CASP-like protein</fullName>
    </recommendedName>
</protein>
<comment type="similarity">
    <text evidence="2 7">Belongs to the Casparian strip membrane proteins (CASP) family.</text>
</comment>
<dbReference type="GO" id="GO:0005886">
    <property type="term" value="C:plasma membrane"/>
    <property type="evidence" value="ECO:0007669"/>
    <property type="project" value="UniProtKB-SubCell"/>
</dbReference>
<evidence type="ECO:0000256" key="2">
    <source>
        <dbReference type="ARBA" id="ARBA00007651"/>
    </source>
</evidence>
<evidence type="ECO:0000256" key="5">
    <source>
        <dbReference type="ARBA" id="ARBA00022989"/>
    </source>
</evidence>
<name>A0A8X8AY43_BRACI</name>
<keyword evidence="5 7" id="KW-1133">Transmembrane helix</keyword>
<feature type="domain" description="Casparian strip membrane protein" evidence="8">
    <location>
        <begin position="13"/>
        <end position="65"/>
    </location>
</feature>
<evidence type="ECO:0000256" key="1">
    <source>
        <dbReference type="ARBA" id="ARBA00004651"/>
    </source>
</evidence>
<keyword evidence="10" id="KW-1185">Reference proteome</keyword>
<comment type="caution">
    <text evidence="9">The sequence shown here is derived from an EMBL/GenBank/DDBJ whole genome shotgun (WGS) entry which is preliminary data.</text>
</comment>
<reference evidence="9 10" key="1">
    <citation type="submission" date="2020-02" db="EMBL/GenBank/DDBJ databases">
        <authorList>
            <person name="Ma Q."/>
            <person name="Huang Y."/>
            <person name="Song X."/>
            <person name="Pei D."/>
        </authorList>
    </citation>
    <scope>NUCLEOTIDE SEQUENCE [LARGE SCALE GENOMIC DNA]</scope>
    <source>
        <strain evidence="9">Sxm20200214</strain>
        <tissue evidence="9">Leaf</tissue>
    </source>
</reference>
<gene>
    <name evidence="9" type="ORF">Bca52824_018040</name>
</gene>
<dbReference type="OrthoDB" id="1907587at2759"/>
<proteinExistence type="inferred from homology"/>
<evidence type="ECO:0000313" key="10">
    <source>
        <dbReference type="Proteomes" id="UP000886595"/>
    </source>
</evidence>
<evidence type="ECO:0000256" key="4">
    <source>
        <dbReference type="ARBA" id="ARBA00022692"/>
    </source>
</evidence>
<organism evidence="9 10">
    <name type="scientific">Brassica carinata</name>
    <name type="common">Ethiopian mustard</name>
    <name type="synonym">Abyssinian cabbage</name>
    <dbReference type="NCBI Taxonomy" id="52824"/>
    <lineage>
        <taxon>Eukaryota</taxon>
        <taxon>Viridiplantae</taxon>
        <taxon>Streptophyta</taxon>
        <taxon>Embryophyta</taxon>
        <taxon>Tracheophyta</taxon>
        <taxon>Spermatophyta</taxon>
        <taxon>Magnoliopsida</taxon>
        <taxon>eudicotyledons</taxon>
        <taxon>Gunneridae</taxon>
        <taxon>Pentapetalae</taxon>
        <taxon>rosids</taxon>
        <taxon>malvids</taxon>
        <taxon>Brassicales</taxon>
        <taxon>Brassicaceae</taxon>
        <taxon>Brassiceae</taxon>
        <taxon>Brassica</taxon>
    </lineage>
</organism>
<evidence type="ECO:0000259" key="8">
    <source>
        <dbReference type="Pfam" id="PF04535"/>
    </source>
</evidence>
<comment type="subcellular location">
    <subcellularLocation>
        <location evidence="1 7">Cell membrane</location>
        <topology evidence="1 7">Multi-pass membrane protein</topology>
    </subcellularLocation>
</comment>
<dbReference type="AlphaFoldDB" id="A0A8X8AY43"/>
<keyword evidence="6 7" id="KW-0472">Membrane</keyword>
<dbReference type="Pfam" id="PF04535">
    <property type="entry name" value="CASP_dom"/>
    <property type="match status" value="1"/>
</dbReference>
<comment type="subunit">
    <text evidence="7">Homodimer and heterodimers.</text>
</comment>
<dbReference type="EMBL" id="JAAMPC010000004">
    <property type="protein sequence ID" value="KAG2314918.1"/>
    <property type="molecule type" value="Genomic_DNA"/>
</dbReference>
<evidence type="ECO:0000256" key="7">
    <source>
        <dbReference type="RuleBase" id="RU361233"/>
    </source>
</evidence>
<dbReference type="Proteomes" id="UP000886595">
    <property type="component" value="Unassembled WGS sequence"/>
</dbReference>
<evidence type="ECO:0000313" key="9">
    <source>
        <dbReference type="EMBL" id="KAG2314918.1"/>
    </source>
</evidence>
<dbReference type="InterPro" id="IPR006702">
    <property type="entry name" value="CASP_dom"/>
</dbReference>
<accession>A0A8X8AY43</accession>
<keyword evidence="4 7" id="KW-0812">Transmembrane</keyword>
<keyword evidence="3 7" id="KW-1003">Cell membrane</keyword>